<evidence type="ECO:0000313" key="3">
    <source>
        <dbReference type="EMBL" id="OPE56039.1"/>
    </source>
</evidence>
<organism evidence="3 5">
    <name type="scientific">Mycolicibacterium diernhoferi</name>
    <dbReference type="NCBI Taxonomy" id="1801"/>
    <lineage>
        <taxon>Bacteria</taxon>
        <taxon>Bacillati</taxon>
        <taxon>Actinomycetota</taxon>
        <taxon>Actinomycetes</taxon>
        <taxon>Mycobacteriales</taxon>
        <taxon>Mycobacteriaceae</taxon>
        <taxon>Mycolicibacterium</taxon>
    </lineage>
</organism>
<name>A0A1Q4HIR4_9MYCO</name>
<keyword evidence="6" id="KW-1185">Reference proteome</keyword>
<dbReference type="InterPro" id="IPR025637">
    <property type="entry name" value="DUF4333"/>
</dbReference>
<dbReference type="STRING" id="1801.BRW64_03800"/>
<dbReference type="Pfam" id="PF14230">
    <property type="entry name" value="DUF4333"/>
    <property type="match status" value="1"/>
</dbReference>
<dbReference type="EMBL" id="MIJD01000010">
    <property type="protein sequence ID" value="OPE56039.1"/>
    <property type="molecule type" value="Genomic_DNA"/>
</dbReference>
<accession>A0A1Q4HIR4</accession>
<dbReference type="EMBL" id="PDCR01000009">
    <property type="protein sequence ID" value="PEG54947.1"/>
    <property type="molecule type" value="Genomic_DNA"/>
</dbReference>
<sequence length="96" mass="9996">MRKAFLVAVAALALSVAGCGSTIKPEGAAQAVTDLVSKETGFTPTDTTCPSGIKAEIGAEFDCKFTGPDGNYVAHVRVVKVNGEDLDFYIQSQLEG</sequence>
<feature type="signal peptide" evidence="1">
    <location>
        <begin position="1"/>
        <end position="19"/>
    </location>
</feature>
<dbReference type="Proteomes" id="UP000220340">
    <property type="component" value="Unassembled WGS sequence"/>
</dbReference>
<dbReference type="OrthoDB" id="4738183at2"/>
<gene>
    <name evidence="3" type="ORF">BV510_01995</name>
    <name evidence="4" type="ORF">CRI78_08930</name>
</gene>
<evidence type="ECO:0000313" key="4">
    <source>
        <dbReference type="EMBL" id="PEG54947.1"/>
    </source>
</evidence>
<dbReference type="Proteomes" id="UP000191039">
    <property type="component" value="Unassembled WGS sequence"/>
</dbReference>
<evidence type="ECO:0000313" key="6">
    <source>
        <dbReference type="Proteomes" id="UP000220340"/>
    </source>
</evidence>
<dbReference type="AlphaFoldDB" id="A0A1Q4HIR4"/>
<evidence type="ECO:0000313" key="5">
    <source>
        <dbReference type="Proteomes" id="UP000191039"/>
    </source>
</evidence>
<evidence type="ECO:0000259" key="2">
    <source>
        <dbReference type="Pfam" id="PF14230"/>
    </source>
</evidence>
<dbReference type="PROSITE" id="PS51257">
    <property type="entry name" value="PROKAR_LIPOPROTEIN"/>
    <property type="match status" value="1"/>
</dbReference>
<protein>
    <submittedName>
        <fullName evidence="4">DUF4333 domain-containing protein</fullName>
    </submittedName>
</protein>
<proteinExistence type="predicted"/>
<feature type="chain" id="PRO_5044564095" evidence="1">
    <location>
        <begin position="20"/>
        <end position="96"/>
    </location>
</feature>
<evidence type="ECO:0000256" key="1">
    <source>
        <dbReference type="SAM" id="SignalP"/>
    </source>
</evidence>
<reference evidence="4 6" key="2">
    <citation type="submission" date="2017-10" db="EMBL/GenBank/DDBJ databases">
        <title>The new phylogeny of genus Mycobacterium.</title>
        <authorList>
            <person name="Tortoli E."/>
            <person name="Trovato A."/>
            <person name="Cirillo D.M."/>
        </authorList>
    </citation>
    <scope>NUCLEOTIDE SEQUENCE [LARGE SCALE GENOMIC DNA]</scope>
    <source>
        <strain evidence="4 6">IP141170001</strain>
    </source>
</reference>
<feature type="domain" description="DUF4333" evidence="2">
    <location>
        <begin position="8"/>
        <end position="83"/>
    </location>
</feature>
<reference evidence="3 5" key="1">
    <citation type="submission" date="2016-09" db="EMBL/GenBank/DDBJ databases">
        <title>genome sequences of unsequenced Mycobacteria.</title>
        <authorList>
            <person name="Greninger A.L."/>
            <person name="Jerome K.R."/>
            <person name="Mcnair B."/>
            <person name="Wallis C."/>
            <person name="Fang F."/>
        </authorList>
    </citation>
    <scope>NUCLEOTIDE SEQUENCE [LARGE SCALE GENOMIC DNA]</scope>
    <source>
        <strain evidence="3 5">BM1</strain>
    </source>
</reference>
<comment type="caution">
    <text evidence="3">The sequence shown here is derived from an EMBL/GenBank/DDBJ whole genome shotgun (WGS) entry which is preliminary data.</text>
</comment>
<keyword evidence="1" id="KW-0732">Signal</keyword>
<dbReference type="RefSeq" id="WP_073854502.1">
    <property type="nucleotide sequence ID" value="NZ_BAAATC010000019.1"/>
</dbReference>